<organism evidence="1 2">
    <name type="scientific">Mytilus galloprovincialis</name>
    <name type="common">Mediterranean mussel</name>
    <dbReference type="NCBI Taxonomy" id="29158"/>
    <lineage>
        <taxon>Eukaryota</taxon>
        <taxon>Metazoa</taxon>
        <taxon>Spiralia</taxon>
        <taxon>Lophotrochozoa</taxon>
        <taxon>Mollusca</taxon>
        <taxon>Bivalvia</taxon>
        <taxon>Autobranchia</taxon>
        <taxon>Pteriomorphia</taxon>
        <taxon>Mytilida</taxon>
        <taxon>Mytiloidea</taxon>
        <taxon>Mytilidae</taxon>
        <taxon>Mytilinae</taxon>
        <taxon>Mytilus</taxon>
    </lineage>
</organism>
<evidence type="ECO:0000313" key="1">
    <source>
        <dbReference type="EMBL" id="VDI12663.1"/>
    </source>
</evidence>
<comment type="caution">
    <text evidence="1">The sequence shown here is derived from an EMBL/GenBank/DDBJ whole genome shotgun (WGS) entry which is preliminary data.</text>
</comment>
<dbReference type="EMBL" id="UYJE01002660">
    <property type="protein sequence ID" value="VDI12663.1"/>
    <property type="molecule type" value="Genomic_DNA"/>
</dbReference>
<evidence type="ECO:0000313" key="2">
    <source>
        <dbReference type="Proteomes" id="UP000596742"/>
    </source>
</evidence>
<name>A0A8B6D0T9_MYTGA</name>
<accession>A0A8B6D0T9</accession>
<dbReference type="Gene3D" id="1.10.510.10">
    <property type="entry name" value="Transferase(Phosphotransferase) domain 1"/>
    <property type="match status" value="1"/>
</dbReference>
<dbReference type="Proteomes" id="UP000596742">
    <property type="component" value="Unassembled WGS sequence"/>
</dbReference>
<sequence length="103" mass="12176">MMGDLFGSEADIYSLRMVLYELWYYRPVFTRPLQSKPSKYEFTFQTSKEFEDKVLKGNRPDCEIPLKPPVELKAVMETSWDANREKRPTALGVYNRLTKVQFN</sequence>
<dbReference type="SUPFAM" id="SSF56112">
    <property type="entry name" value="Protein kinase-like (PK-like)"/>
    <property type="match status" value="1"/>
</dbReference>
<reference evidence="1" key="1">
    <citation type="submission" date="2018-11" db="EMBL/GenBank/DDBJ databases">
        <authorList>
            <person name="Alioto T."/>
            <person name="Alioto T."/>
        </authorList>
    </citation>
    <scope>NUCLEOTIDE SEQUENCE</scope>
</reference>
<protein>
    <recommendedName>
        <fullName evidence="3">Serine-threonine/tyrosine-protein kinase catalytic domain-containing protein</fullName>
    </recommendedName>
</protein>
<dbReference type="AlphaFoldDB" id="A0A8B6D0T9"/>
<dbReference type="OrthoDB" id="6157868at2759"/>
<dbReference type="InterPro" id="IPR011009">
    <property type="entry name" value="Kinase-like_dom_sf"/>
</dbReference>
<gene>
    <name evidence="1" type="ORF">MGAL_10B013002</name>
</gene>
<keyword evidence="2" id="KW-1185">Reference proteome</keyword>
<evidence type="ECO:0008006" key="3">
    <source>
        <dbReference type="Google" id="ProtNLM"/>
    </source>
</evidence>
<proteinExistence type="predicted"/>